<keyword evidence="10" id="KW-0498">Mitosis</keyword>
<protein>
    <recommendedName>
        <fullName evidence="16">Histone-lysine N-methyltransferase SETDB2</fullName>
        <ecNumber evidence="15">2.1.1.366</ecNumber>
    </recommendedName>
    <alternativeName>
        <fullName evidence="17">SET domain bifurcated 2</fullName>
    </alternativeName>
</protein>
<comment type="subcellular location">
    <subcellularLocation>
        <location evidence="2">Chromosome</location>
    </subcellularLocation>
    <subcellularLocation>
        <location evidence="1">Nucleus</location>
    </subcellularLocation>
</comment>
<dbReference type="InterPro" id="IPR001739">
    <property type="entry name" value="Methyl_CpG_DNA-bd"/>
</dbReference>
<keyword evidence="6" id="KW-0132">Cell division</keyword>
<evidence type="ECO:0000256" key="6">
    <source>
        <dbReference type="ARBA" id="ARBA00022618"/>
    </source>
</evidence>
<feature type="compositionally biased region" description="Acidic residues" evidence="20">
    <location>
        <begin position="418"/>
        <end position="427"/>
    </location>
</feature>
<evidence type="ECO:0000256" key="1">
    <source>
        <dbReference type="ARBA" id="ARBA00004123"/>
    </source>
</evidence>
<dbReference type="Pfam" id="PF01429">
    <property type="entry name" value="MBD"/>
    <property type="match status" value="1"/>
</dbReference>
<feature type="domain" description="SET" evidence="21">
    <location>
        <begin position="370"/>
        <end position="704"/>
    </location>
</feature>
<evidence type="ECO:0000256" key="12">
    <source>
        <dbReference type="ARBA" id="ARBA00022853"/>
    </source>
</evidence>
<evidence type="ECO:0000313" key="27">
    <source>
        <dbReference type="RefSeq" id="XP_020849424.1"/>
    </source>
</evidence>
<dbReference type="KEGG" id="pcw:110213411"/>
<organism evidence="25 28">
    <name type="scientific">Phascolarctos cinereus</name>
    <name type="common">Koala</name>
    <dbReference type="NCBI Taxonomy" id="38626"/>
    <lineage>
        <taxon>Eukaryota</taxon>
        <taxon>Metazoa</taxon>
        <taxon>Chordata</taxon>
        <taxon>Craniata</taxon>
        <taxon>Vertebrata</taxon>
        <taxon>Euteleostomi</taxon>
        <taxon>Mammalia</taxon>
        <taxon>Metatheria</taxon>
        <taxon>Diprotodontia</taxon>
        <taxon>Phascolarctidae</taxon>
        <taxon>Phascolarctos</taxon>
    </lineage>
</organism>
<dbReference type="CDD" id="cd01395">
    <property type="entry name" value="HMT_MBD"/>
    <property type="match status" value="1"/>
</dbReference>
<dbReference type="SMART" id="SM00317">
    <property type="entry name" value="SET"/>
    <property type="match status" value="1"/>
</dbReference>
<comment type="catalytic activity">
    <reaction evidence="18">
        <text>N(6),N(6)-dimethyl-L-lysyl(9)-[histone H3] + S-adenosyl-L-methionine = N(6),N(6),N(6)-trimethyl-L-lysyl(9)-[histone H3] + S-adenosyl-L-homocysteine + H(+)</text>
        <dbReference type="Rhea" id="RHEA:60288"/>
        <dbReference type="Rhea" id="RHEA-COMP:15538"/>
        <dbReference type="Rhea" id="RHEA-COMP:15541"/>
        <dbReference type="ChEBI" id="CHEBI:15378"/>
        <dbReference type="ChEBI" id="CHEBI:57856"/>
        <dbReference type="ChEBI" id="CHEBI:59789"/>
        <dbReference type="ChEBI" id="CHEBI:61961"/>
        <dbReference type="ChEBI" id="CHEBI:61976"/>
        <dbReference type="EC" id="2.1.1.366"/>
    </reaction>
</comment>
<keyword evidence="4" id="KW-0217">Developmental protein</keyword>
<dbReference type="InterPro" id="IPR003616">
    <property type="entry name" value="Post-SET_dom"/>
</dbReference>
<dbReference type="GO" id="GO:0070828">
    <property type="term" value="P:heterochromatin organization"/>
    <property type="evidence" value="ECO:0007669"/>
    <property type="project" value="TreeGrafter"/>
</dbReference>
<evidence type="ECO:0000256" key="17">
    <source>
        <dbReference type="ARBA" id="ARBA00042995"/>
    </source>
</evidence>
<dbReference type="SUPFAM" id="SSF54171">
    <property type="entry name" value="DNA-binding domain"/>
    <property type="match status" value="1"/>
</dbReference>
<dbReference type="Pfam" id="PF00856">
    <property type="entry name" value="SET"/>
    <property type="match status" value="1"/>
</dbReference>
<dbReference type="RefSeq" id="XP_020849423.1">
    <property type="nucleotide sequence ID" value="XM_020993764.1"/>
</dbReference>
<evidence type="ECO:0000256" key="20">
    <source>
        <dbReference type="SAM" id="MobiDB-lite"/>
    </source>
</evidence>
<dbReference type="Proteomes" id="UP000515140">
    <property type="component" value="Unplaced"/>
</dbReference>
<evidence type="ECO:0000256" key="13">
    <source>
        <dbReference type="ARBA" id="ARBA00023242"/>
    </source>
</evidence>
<evidence type="ECO:0000313" key="26">
    <source>
        <dbReference type="RefSeq" id="XP_020849423.1"/>
    </source>
</evidence>
<dbReference type="PROSITE" id="PS50280">
    <property type="entry name" value="SET"/>
    <property type="match status" value="1"/>
</dbReference>
<feature type="domain" description="Post-SET" evidence="23">
    <location>
        <begin position="713"/>
        <end position="729"/>
    </location>
</feature>
<evidence type="ECO:0000256" key="5">
    <source>
        <dbReference type="ARBA" id="ARBA00022603"/>
    </source>
</evidence>
<dbReference type="GO" id="GO:0032259">
    <property type="term" value="P:methylation"/>
    <property type="evidence" value="ECO:0007669"/>
    <property type="project" value="UniProtKB-KW"/>
</dbReference>
<dbReference type="FunFam" id="2.170.270.10:FF:000029">
    <property type="entry name" value="Histone-lysine N-methyltransferase SETDB2"/>
    <property type="match status" value="1"/>
</dbReference>
<dbReference type="GO" id="GO:0007059">
    <property type="term" value="P:chromosome segregation"/>
    <property type="evidence" value="ECO:0007669"/>
    <property type="project" value="Ensembl"/>
</dbReference>
<evidence type="ECO:0000256" key="7">
    <source>
        <dbReference type="ARBA" id="ARBA00022679"/>
    </source>
</evidence>
<dbReference type="PANTHER" id="PTHR46024:SF3">
    <property type="entry name" value="HISTONE-LYSINE N-METHYLTRANSFERASE SETDB2"/>
    <property type="match status" value="1"/>
</dbReference>
<keyword evidence="14" id="KW-0131">Cell cycle</keyword>
<feature type="region of interest" description="Disordered" evidence="20">
    <location>
        <begin position="414"/>
        <end position="439"/>
    </location>
</feature>
<dbReference type="SMART" id="SM00391">
    <property type="entry name" value="MBD"/>
    <property type="match status" value="1"/>
</dbReference>
<evidence type="ECO:0000259" key="24">
    <source>
        <dbReference type="PROSITE" id="PS50982"/>
    </source>
</evidence>
<dbReference type="EC" id="2.1.1.366" evidence="15"/>
<sequence>MEEKNGNAKAFWRELEEDGKVDLIFEHVQNVLLSLKQKIKDGSATNQEYIQAMTLVNEAVTSNTLLLIKDDDITDRESEQESKSSVLPPISHEDSNSGDSLILGFKRKHWNITYGRTVEDIAVLTLENEVSNYEEKILSLHLSYENHICCDTCLSNIPLTSKVENPLMIPILSSFQRRHAKTNSNCAAFHVNYKTPCGRSLRNFKEVHRYLLETECSFLFLHHFSFNTYVQLNRNMRKKEVFVSDSDISHGTESVPVTFCNEIDNRRLPHFKYRRRTWPRAYYLNNFSGMFSNSCDCSKGCMDIEKCACLQLTAKGYDESSAWSSVKPTYGYSYKRLQQPVPNGIFECSLLCKCDPRTCQNRVVQQGLQVRLQVFKTEKKGWGVRCLDDIDKGTFVCTYSGRLLSRAGLEEIGSVDGKEEEEEEDTATNDSESPALSKKRRTELLYSDPEIEFVQIEVGAIPGDTETEEYLIELSSDANPSIQGEKYECDLRIENQPATRRPKTKTALLQNFRKKRGIVTLECSISSEEEDEAQSMEVQPTPNTNEKKRESSCPGENSKDKLLPNCILLDNHHCKEESLVENTCDQAASVCDMSGIKECEVQEQVSQEERMLERQNQEILCDEESLSETQIAVSESMKKLHENSIYLLDATKEGNVGRFLNHSCNPNLFVQNVFVETHDRNFPWVAFFTKRHVKAGTELTWDYGYEAGSIPEKEIPCQCGFHTCRKRIL</sequence>
<comment type="function">
    <text evidence="19">Histone methyltransferase involved in left-right axis specification in early development and mitosis. Specifically trimethylates 'Lys-9' of histone H3 (H3K9me3). H3K9me3 is a specific tag for epigenetic transcriptional repression that recruits HP1 (CBX1, CBX3 and/or CBX5) proteins to methylated histones. Contributes to H3K9me3 in both the interspersed repetitive elements and centromere-associated repeats. Plays a role in chromosome condensation and segregation during mitosis.</text>
</comment>
<accession>A0A6P5KU98</accession>
<evidence type="ECO:0000256" key="14">
    <source>
        <dbReference type="ARBA" id="ARBA00023306"/>
    </source>
</evidence>
<keyword evidence="11" id="KW-0862">Zinc</keyword>
<dbReference type="Gene3D" id="3.30.890.10">
    <property type="entry name" value="Methyl-cpg-binding Protein 2, Chain A"/>
    <property type="match status" value="1"/>
</dbReference>
<dbReference type="InterPro" id="IPR001214">
    <property type="entry name" value="SET_dom"/>
</dbReference>
<evidence type="ECO:0000256" key="15">
    <source>
        <dbReference type="ARBA" id="ARBA00039052"/>
    </source>
</evidence>
<name>A0A6P5KU98_PHACI</name>
<feature type="region of interest" description="Disordered" evidence="20">
    <location>
        <begin position="526"/>
        <end position="556"/>
    </location>
</feature>
<evidence type="ECO:0000256" key="3">
    <source>
        <dbReference type="ARBA" id="ARBA00022454"/>
    </source>
</evidence>
<dbReference type="GO" id="GO:0140947">
    <property type="term" value="F:histone H3K9me2 methyltransferase activity"/>
    <property type="evidence" value="ECO:0007669"/>
    <property type="project" value="UniProtKB-EC"/>
</dbReference>
<evidence type="ECO:0000259" key="23">
    <source>
        <dbReference type="PROSITE" id="PS50868"/>
    </source>
</evidence>
<keyword evidence="25" id="KW-1185">Reference proteome</keyword>
<evidence type="ECO:0000256" key="18">
    <source>
        <dbReference type="ARBA" id="ARBA00049087"/>
    </source>
</evidence>
<evidence type="ECO:0000256" key="9">
    <source>
        <dbReference type="ARBA" id="ARBA00022723"/>
    </source>
</evidence>
<proteinExistence type="predicted"/>
<keyword evidence="12" id="KW-0156">Chromatin regulator</keyword>
<dbReference type="RefSeq" id="XP_020849425.1">
    <property type="nucleotide sequence ID" value="XM_020993766.1"/>
</dbReference>
<keyword evidence="7" id="KW-0808">Transferase</keyword>
<dbReference type="AlphaFoldDB" id="A0A6P5KU98"/>
<dbReference type="SMART" id="SM00468">
    <property type="entry name" value="PreSET"/>
    <property type="match status" value="1"/>
</dbReference>
<feature type="region of interest" description="Disordered" evidence="20">
    <location>
        <begin position="75"/>
        <end position="97"/>
    </location>
</feature>
<evidence type="ECO:0000313" key="28">
    <source>
        <dbReference type="RefSeq" id="XP_020849425.1"/>
    </source>
</evidence>
<dbReference type="GO" id="GO:0005694">
    <property type="term" value="C:chromosome"/>
    <property type="evidence" value="ECO:0007669"/>
    <property type="project" value="UniProtKB-SubCell"/>
</dbReference>
<dbReference type="PANTHER" id="PTHR46024">
    <property type="entry name" value="HISTONE-LYSINE N-METHYLTRANSFERASE EGGLESS"/>
    <property type="match status" value="1"/>
</dbReference>
<dbReference type="GO" id="GO:0010629">
    <property type="term" value="P:negative regulation of gene expression"/>
    <property type="evidence" value="ECO:0007669"/>
    <property type="project" value="TreeGrafter"/>
</dbReference>
<feature type="domain" description="Pre-SET" evidence="22">
    <location>
        <begin position="293"/>
        <end position="367"/>
    </location>
</feature>
<keyword evidence="13" id="KW-0539">Nucleus</keyword>
<dbReference type="GO" id="GO:0005829">
    <property type="term" value="C:cytosol"/>
    <property type="evidence" value="ECO:0007669"/>
    <property type="project" value="Ensembl"/>
</dbReference>
<dbReference type="GeneTree" id="ENSGT00940000158209"/>
<evidence type="ECO:0000256" key="2">
    <source>
        <dbReference type="ARBA" id="ARBA00004286"/>
    </source>
</evidence>
<dbReference type="PROSITE" id="PS50867">
    <property type="entry name" value="PRE_SET"/>
    <property type="match status" value="1"/>
</dbReference>
<keyword evidence="9" id="KW-0479">Metal-binding</keyword>
<dbReference type="GO" id="GO:0008270">
    <property type="term" value="F:zinc ion binding"/>
    <property type="evidence" value="ECO:0007669"/>
    <property type="project" value="InterPro"/>
</dbReference>
<evidence type="ECO:0000259" key="22">
    <source>
        <dbReference type="PROSITE" id="PS50867"/>
    </source>
</evidence>
<dbReference type="GO" id="GO:0003677">
    <property type="term" value="F:DNA binding"/>
    <property type="evidence" value="ECO:0007669"/>
    <property type="project" value="InterPro"/>
</dbReference>
<dbReference type="InterPro" id="IPR047232">
    <property type="entry name" value="SETDB1/2-like_MBD"/>
</dbReference>
<keyword evidence="8" id="KW-0949">S-adenosyl-L-methionine</keyword>
<evidence type="ECO:0000313" key="25">
    <source>
        <dbReference type="Proteomes" id="UP000515140"/>
    </source>
</evidence>
<dbReference type="GO" id="GO:0000278">
    <property type="term" value="P:mitotic cell cycle"/>
    <property type="evidence" value="ECO:0007669"/>
    <property type="project" value="Ensembl"/>
</dbReference>
<dbReference type="InterPro" id="IPR046341">
    <property type="entry name" value="SET_dom_sf"/>
</dbReference>
<gene>
    <name evidence="26 27 28" type="primary">SETDB2</name>
</gene>
<dbReference type="CTD" id="83852"/>
<dbReference type="PROSITE" id="PS50982">
    <property type="entry name" value="MBD"/>
    <property type="match status" value="1"/>
</dbReference>
<dbReference type="InterPro" id="IPR016177">
    <property type="entry name" value="DNA-bd_dom_sf"/>
</dbReference>
<evidence type="ECO:0000256" key="10">
    <source>
        <dbReference type="ARBA" id="ARBA00022776"/>
    </source>
</evidence>
<keyword evidence="3" id="KW-0158">Chromosome</keyword>
<evidence type="ECO:0000259" key="21">
    <source>
        <dbReference type="PROSITE" id="PS50280"/>
    </source>
</evidence>
<dbReference type="RefSeq" id="XP_020849424.1">
    <property type="nucleotide sequence ID" value="XM_020993765.1"/>
</dbReference>
<dbReference type="InterPro" id="IPR051516">
    <property type="entry name" value="SETDB_methyltransferase"/>
</dbReference>
<dbReference type="GO" id="GO:0005654">
    <property type="term" value="C:nucleoplasm"/>
    <property type="evidence" value="ECO:0007669"/>
    <property type="project" value="Ensembl"/>
</dbReference>
<dbReference type="PROSITE" id="PS50868">
    <property type="entry name" value="POST_SET"/>
    <property type="match status" value="1"/>
</dbReference>
<evidence type="ECO:0000256" key="11">
    <source>
        <dbReference type="ARBA" id="ARBA00022833"/>
    </source>
</evidence>
<evidence type="ECO:0000256" key="8">
    <source>
        <dbReference type="ARBA" id="ARBA00022691"/>
    </source>
</evidence>
<dbReference type="GeneID" id="110213411"/>
<dbReference type="SUPFAM" id="SSF82199">
    <property type="entry name" value="SET domain"/>
    <property type="match status" value="1"/>
</dbReference>
<dbReference type="GO" id="GO:0051301">
    <property type="term" value="P:cell division"/>
    <property type="evidence" value="ECO:0007669"/>
    <property type="project" value="UniProtKB-KW"/>
</dbReference>
<keyword evidence="5" id="KW-0489">Methyltransferase</keyword>
<feature type="compositionally biased region" description="Basic and acidic residues" evidence="20">
    <location>
        <begin position="545"/>
        <end position="556"/>
    </location>
</feature>
<dbReference type="Gene3D" id="2.170.270.10">
    <property type="entry name" value="SET domain"/>
    <property type="match status" value="2"/>
</dbReference>
<dbReference type="InterPro" id="IPR007728">
    <property type="entry name" value="Pre-SET_dom"/>
</dbReference>
<evidence type="ECO:0000256" key="4">
    <source>
        <dbReference type="ARBA" id="ARBA00022473"/>
    </source>
</evidence>
<feature type="domain" description="MBD" evidence="24">
    <location>
        <begin position="161"/>
        <end position="231"/>
    </location>
</feature>
<dbReference type="Pfam" id="PF05033">
    <property type="entry name" value="Pre-SET"/>
    <property type="match status" value="1"/>
</dbReference>
<evidence type="ECO:0000256" key="19">
    <source>
        <dbReference type="ARBA" id="ARBA00054728"/>
    </source>
</evidence>
<reference evidence="26 27" key="1">
    <citation type="submission" date="2025-04" db="UniProtKB">
        <authorList>
            <consortium name="RefSeq"/>
        </authorList>
    </citation>
    <scope>IDENTIFICATION</scope>
    <source>
        <tissue evidence="26 27">Spleen</tissue>
    </source>
</reference>
<evidence type="ECO:0000256" key="16">
    <source>
        <dbReference type="ARBA" id="ARBA00040299"/>
    </source>
</evidence>